<accession>A0A813AUT7</accession>
<dbReference type="PRINTS" id="PR01853">
    <property type="entry name" value="YAJCTRNLCASE"/>
</dbReference>
<comment type="caution">
    <text evidence="11">The sequence shown here is derived from an EMBL/GenBank/DDBJ whole genome shotgun (WGS) entry which is preliminary data.</text>
</comment>
<dbReference type="OrthoDB" id="10053616at2759"/>
<evidence type="ECO:0000256" key="1">
    <source>
        <dbReference type="ARBA" id="ARBA00004162"/>
    </source>
</evidence>
<feature type="compositionally biased region" description="Acidic residues" evidence="9">
    <location>
        <begin position="117"/>
        <end position="133"/>
    </location>
</feature>
<evidence type="ECO:0000313" key="11">
    <source>
        <dbReference type="EMBL" id="CAE7881959.1"/>
    </source>
</evidence>
<reference evidence="11" key="1">
    <citation type="submission" date="2021-02" db="EMBL/GenBank/DDBJ databases">
        <authorList>
            <person name="Dougan E. K."/>
            <person name="Rhodes N."/>
            <person name="Thang M."/>
            <person name="Chan C."/>
        </authorList>
    </citation>
    <scope>NUCLEOTIDE SEQUENCE</scope>
</reference>
<keyword evidence="6 10" id="KW-1133">Transmembrane helix</keyword>
<dbReference type="Pfam" id="PF02699">
    <property type="entry name" value="YajC"/>
    <property type="match status" value="1"/>
</dbReference>
<protein>
    <submittedName>
        <fullName evidence="11">YajC protein</fullName>
    </submittedName>
</protein>
<keyword evidence="5" id="KW-0653">Protein transport</keyword>
<evidence type="ECO:0000313" key="12">
    <source>
        <dbReference type="Proteomes" id="UP000601435"/>
    </source>
</evidence>
<dbReference type="GO" id="GO:0005886">
    <property type="term" value="C:plasma membrane"/>
    <property type="evidence" value="ECO:0007669"/>
    <property type="project" value="UniProtKB-SubCell"/>
</dbReference>
<keyword evidence="4 10" id="KW-0812">Transmembrane</keyword>
<evidence type="ECO:0000256" key="10">
    <source>
        <dbReference type="SAM" id="Phobius"/>
    </source>
</evidence>
<dbReference type="SMART" id="SM01323">
    <property type="entry name" value="YajC"/>
    <property type="match status" value="1"/>
</dbReference>
<keyword evidence="2" id="KW-0813">Transport</keyword>
<name>A0A813AUT7_9DINO</name>
<dbReference type="AlphaFoldDB" id="A0A813AUT7"/>
<dbReference type="PANTHER" id="PTHR33909:SF1">
    <property type="entry name" value="SEC TRANSLOCON ACCESSORY COMPLEX SUBUNIT YAJC"/>
    <property type="match status" value="1"/>
</dbReference>
<evidence type="ECO:0000256" key="4">
    <source>
        <dbReference type="ARBA" id="ARBA00022692"/>
    </source>
</evidence>
<comment type="subcellular location">
    <subcellularLocation>
        <location evidence="1">Cell membrane</location>
        <topology evidence="1">Single-pass membrane protein</topology>
    </subcellularLocation>
</comment>
<gene>
    <name evidence="11" type="primary">yajC</name>
    <name evidence="11" type="ORF">SNEC2469_LOCUS28990</name>
</gene>
<keyword evidence="12" id="KW-1185">Reference proteome</keyword>
<keyword evidence="7" id="KW-0811">Translocation</keyword>
<organism evidence="11 12">
    <name type="scientific">Symbiodinium necroappetens</name>
    <dbReference type="NCBI Taxonomy" id="1628268"/>
    <lineage>
        <taxon>Eukaryota</taxon>
        <taxon>Sar</taxon>
        <taxon>Alveolata</taxon>
        <taxon>Dinophyceae</taxon>
        <taxon>Suessiales</taxon>
        <taxon>Symbiodiniaceae</taxon>
        <taxon>Symbiodinium</taxon>
    </lineage>
</organism>
<keyword evidence="8 10" id="KW-0472">Membrane</keyword>
<dbReference type="NCBIfam" id="TIGR00739">
    <property type="entry name" value="yajC"/>
    <property type="match status" value="1"/>
</dbReference>
<dbReference type="Proteomes" id="UP000601435">
    <property type="component" value="Unassembled WGS sequence"/>
</dbReference>
<evidence type="ECO:0000256" key="3">
    <source>
        <dbReference type="ARBA" id="ARBA00022475"/>
    </source>
</evidence>
<dbReference type="PANTHER" id="PTHR33909">
    <property type="entry name" value="SEC TRANSLOCON ACCESSORY COMPLEX SUBUNIT YAJC"/>
    <property type="match status" value="1"/>
</dbReference>
<feature type="region of interest" description="Disordered" evidence="9">
    <location>
        <begin position="99"/>
        <end position="145"/>
    </location>
</feature>
<evidence type="ECO:0000256" key="7">
    <source>
        <dbReference type="ARBA" id="ARBA00023010"/>
    </source>
</evidence>
<dbReference type="EMBL" id="CAJNJA010064252">
    <property type="protein sequence ID" value="CAE7881959.1"/>
    <property type="molecule type" value="Genomic_DNA"/>
</dbReference>
<dbReference type="InterPro" id="IPR003849">
    <property type="entry name" value="Preprotein_translocase_YajC"/>
</dbReference>
<evidence type="ECO:0000256" key="8">
    <source>
        <dbReference type="ARBA" id="ARBA00023136"/>
    </source>
</evidence>
<evidence type="ECO:0000256" key="6">
    <source>
        <dbReference type="ARBA" id="ARBA00022989"/>
    </source>
</evidence>
<evidence type="ECO:0000256" key="2">
    <source>
        <dbReference type="ARBA" id="ARBA00022448"/>
    </source>
</evidence>
<keyword evidence="3" id="KW-1003">Cell membrane</keyword>
<feature type="transmembrane region" description="Helical" evidence="10">
    <location>
        <begin position="20"/>
        <end position="38"/>
    </location>
</feature>
<evidence type="ECO:0000256" key="5">
    <source>
        <dbReference type="ARBA" id="ARBA00022927"/>
    </source>
</evidence>
<proteinExistence type="predicted"/>
<sequence length="145" mass="15967">MLISPAFAQAAGGADGGSALLTFLPLILIFVVFYFLLIRPQQKRQKEHRAMVQALRRGDRVVTAGGIYGTVARIISDTELDLEIADGVKVRMLRGTVQEVVGKGQPSRTRGRKKDEAEEPEDDEWQDDEDEPSTEPGSSADGKRR</sequence>
<evidence type="ECO:0000256" key="9">
    <source>
        <dbReference type="SAM" id="MobiDB-lite"/>
    </source>
</evidence>
<dbReference type="GO" id="GO:0015031">
    <property type="term" value="P:protein transport"/>
    <property type="evidence" value="ECO:0007669"/>
    <property type="project" value="UniProtKB-KW"/>
</dbReference>